<gene>
    <name evidence="3" type="ORF">LWI29_035571</name>
</gene>
<dbReference type="Proteomes" id="UP001168877">
    <property type="component" value="Unassembled WGS sequence"/>
</dbReference>
<dbReference type="AlphaFoldDB" id="A0AA39TGS2"/>
<evidence type="ECO:0000313" key="3">
    <source>
        <dbReference type="EMBL" id="KAK0606242.1"/>
    </source>
</evidence>
<accession>A0AA39TGS2</accession>
<evidence type="ECO:0000313" key="4">
    <source>
        <dbReference type="Proteomes" id="UP001168877"/>
    </source>
</evidence>
<evidence type="ECO:0000259" key="2">
    <source>
        <dbReference type="Pfam" id="PF22936"/>
    </source>
</evidence>
<organism evidence="3 4">
    <name type="scientific">Acer saccharum</name>
    <name type="common">Sugar maple</name>
    <dbReference type="NCBI Taxonomy" id="4024"/>
    <lineage>
        <taxon>Eukaryota</taxon>
        <taxon>Viridiplantae</taxon>
        <taxon>Streptophyta</taxon>
        <taxon>Embryophyta</taxon>
        <taxon>Tracheophyta</taxon>
        <taxon>Spermatophyta</taxon>
        <taxon>Magnoliopsida</taxon>
        <taxon>eudicotyledons</taxon>
        <taxon>Gunneridae</taxon>
        <taxon>Pentapetalae</taxon>
        <taxon>rosids</taxon>
        <taxon>malvids</taxon>
        <taxon>Sapindales</taxon>
        <taxon>Sapindaceae</taxon>
        <taxon>Hippocastanoideae</taxon>
        <taxon>Acereae</taxon>
        <taxon>Acer</taxon>
    </lineage>
</organism>
<protein>
    <recommendedName>
        <fullName evidence="2">Retrovirus-related Pol polyprotein from transposon TNT 1-94-like beta-barrel domain-containing protein</fullName>
    </recommendedName>
</protein>
<feature type="compositionally biased region" description="Polar residues" evidence="1">
    <location>
        <begin position="94"/>
        <end position="104"/>
    </location>
</feature>
<proteinExistence type="predicted"/>
<reference evidence="3" key="2">
    <citation type="submission" date="2023-06" db="EMBL/GenBank/DDBJ databases">
        <authorList>
            <person name="Swenson N.G."/>
            <person name="Wegrzyn J.L."/>
            <person name="Mcevoy S.L."/>
        </authorList>
    </citation>
    <scope>NUCLEOTIDE SEQUENCE</scope>
    <source>
        <strain evidence="3">NS2018</strain>
        <tissue evidence="3">Leaf</tissue>
    </source>
</reference>
<dbReference type="InterPro" id="IPR054722">
    <property type="entry name" value="PolX-like_BBD"/>
</dbReference>
<dbReference type="Pfam" id="PF22936">
    <property type="entry name" value="Pol_BBD"/>
    <property type="match status" value="1"/>
</dbReference>
<feature type="region of interest" description="Disordered" evidence="1">
    <location>
        <begin position="66"/>
        <end position="107"/>
    </location>
</feature>
<evidence type="ECO:0000256" key="1">
    <source>
        <dbReference type="SAM" id="MobiDB-lite"/>
    </source>
</evidence>
<dbReference type="EMBL" id="JAUESC010000002">
    <property type="protein sequence ID" value="KAK0606242.1"/>
    <property type="molecule type" value="Genomic_DNA"/>
</dbReference>
<feature type="domain" description="Retrovirus-related Pol polyprotein from transposon TNT 1-94-like beta-barrel" evidence="2">
    <location>
        <begin position="2"/>
        <end position="43"/>
    </location>
</feature>
<name>A0AA39TGS2_ACESA</name>
<sequence>MDMMGKGNVRMLVNGLVHIITGVFYVPRLQNSLISIGQLAEKGLAILIQRGTYAAVANGDETEIGEPNAAAVSGDETEIGAHSSIEESDGGSNGLNEGDSSGENHSLEAREQRLRRQPTWMGDYVSEEGLFEEADMAFLAMFATNDPVLFEEALKDEKWRTAMDVEIAAIEKNDT</sequence>
<keyword evidence="4" id="KW-1185">Reference proteome</keyword>
<comment type="caution">
    <text evidence="3">The sequence shown here is derived from an EMBL/GenBank/DDBJ whole genome shotgun (WGS) entry which is preliminary data.</text>
</comment>
<reference evidence="3" key="1">
    <citation type="journal article" date="2022" name="Plant J.">
        <title>Strategies of tolerance reflected in two North American maple genomes.</title>
        <authorList>
            <person name="McEvoy S.L."/>
            <person name="Sezen U.U."/>
            <person name="Trouern-Trend A."/>
            <person name="McMahon S.M."/>
            <person name="Schaberg P.G."/>
            <person name="Yang J."/>
            <person name="Wegrzyn J.L."/>
            <person name="Swenson N.G."/>
        </authorList>
    </citation>
    <scope>NUCLEOTIDE SEQUENCE</scope>
    <source>
        <strain evidence="3">NS2018</strain>
    </source>
</reference>